<proteinExistence type="predicted"/>
<organism evidence="2 3">
    <name type="scientific">Scylla paramamosain</name>
    <name type="common">Mud crab</name>
    <dbReference type="NCBI Taxonomy" id="85552"/>
    <lineage>
        <taxon>Eukaryota</taxon>
        <taxon>Metazoa</taxon>
        <taxon>Ecdysozoa</taxon>
        <taxon>Arthropoda</taxon>
        <taxon>Crustacea</taxon>
        <taxon>Multicrustacea</taxon>
        <taxon>Malacostraca</taxon>
        <taxon>Eumalacostraca</taxon>
        <taxon>Eucarida</taxon>
        <taxon>Decapoda</taxon>
        <taxon>Pleocyemata</taxon>
        <taxon>Brachyura</taxon>
        <taxon>Eubrachyura</taxon>
        <taxon>Portunoidea</taxon>
        <taxon>Portunidae</taxon>
        <taxon>Portuninae</taxon>
        <taxon>Scylla</taxon>
    </lineage>
</organism>
<gene>
    <name evidence="2" type="ORF">O3P69_001387</name>
</gene>
<feature type="region of interest" description="Disordered" evidence="1">
    <location>
        <begin position="227"/>
        <end position="284"/>
    </location>
</feature>
<comment type="caution">
    <text evidence="2">The sequence shown here is derived from an EMBL/GenBank/DDBJ whole genome shotgun (WGS) entry which is preliminary data.</text>
</comment>
<reference evidence="2 3" key="1">
    <citation type="submission" date="2023-03" db="EMBL/GenBank/DDBJ databases">
        <title>High-quality genome of Scylla paramamosain provides insights in environmental adaptation.</title>
        <authorList>
            <person name="Zhang L."/>
        </authorList>
    </citation>
    <scope>NUCLEOTIDE SEQUENCE [LARGE SCALE GENOMIC DNA]</scope>
    <source>
        <strain evidence="2">LZ_2023a</strain>
        <tissue evidence="2">Muscle</tissue>
    </source>
</reference>
<dbReference type="Proteomes" id="UP001487740">
    <property type="component" value="Unassembled WGS sequence"/>
</dbReference>
<evidence type="ECO:0000313" key="2">
    <source>
        <dbReference type="EMBL" id="KAK8402233.1"/>
    </source>
</evidence>
<protein>
    <submittedName>
        <fullName evidence="2">Uncharacterized protein</fullName>
    </submittedName>
</protein>
<evidence type="ECO:0000313" key="3">
    <source>
        <dbReference type="Proteomes" id="UP001487740"/>
    </source>
</evidence>
<evidence type="ECO:0000256" key="1">
    <source>
        <dbReference type="SAM" id="MobiDB-lite"/>
    </source>
</evidence>
<dbReference type="AlphaFoldDB" id="A0AAW0USR5"/>
<name>A0AAW0USR5_SCYPA</name>
<sequence length="284" mass="29534">MSFVSILKAPPEASWCGRRDRDVSHCLAEGPAAPGWNCPVIQSITGRREVHGRGKTRANWSGSVRSLVKIAGSTEGFPRSSVQRDQPALTQAGDQYYVGVNTSGPVGEGGNAGLVGAGGRGDAGAAVRVVAEVECQTGWPQWRPWRCGGGWCRRVTVTLPPPPPPPSSSFLLPLLLSLSLLPLAGVVIQLAAGPGGARRGGAGRGGSRGIVAQLNPTGVECALREGAVPPGKSRRTSWMTRGPPPPTHARGHARTHAHTNPPPRDGAEKKAATSGEKVMTKTTI</sequence>
<accession>A0AAW0USR5</accession>
<dbReference type="EMBL" id="JARAKH010000008">
    <property type="protein sequence ID" value="KAK8402233.1"/>
    <property type="molecule type" value="Genomic_DNA"/>
</dbReference>
<keyword evidence="3" id="KW-1185">Reference proteome</keyword>